<dbReference type="GO" id="GO:0006508">
    <property type="term" value="P:proteolysis"/>
    <property type="evidence" value="ECO:0007669"/>
    <property type="project" value="TreeGrafter"/>
</dbReference>
<protein>
    <recommendedName>
        <fullName evidence="6">Aminopeptidase P N-terminal domain-containing protein</fullName>
    </recommendedName>
</protein>
<dbReference type="Proteomes" id="UP001432322">
    <property type="component" value="Unassembled WGS sequence"/>
</dbReference>
<organism evidence="7 8">
    <name type="scientific">Pristionchus fissidentatus</name>
    <dbReference type="NCBI Taxonomy" id="1538716"/>
    <lineage>
        <taxon>Eukaryota</taxon>
        <taxon>Metazoa</taxon>
        <taxon>Ecdysozoa</taxon>
        <taxon>Nematoda</taxon>
        <taxon>Chromadorea</taxon>
        <taxon>Rhabditida</taxon>
        <taxon>Rhabditina</taxon>
        <taxon>Diplogasteromorpha</taxon>
        <taxon>Diplogasteroidea</taxon>
        <taxon>Neodiplogasteridae</taxon>
        <taxon>Pristionchus</taxon>
    </lineage>
</organism>
<reference evidence="7" key="1">
    <citation type="submission" date="2023-10" db="EMBL/GenBank/DDBJ databases">
        <title>Genome assembly of Pristionchus species.</title>
        <authorList>
            <person name="Yoshida K."/>
            <person name="Sommer R.J."/>
        </authorList>
    </citation>
    <scope>NUCLEOTIDE SEQUENCE</scope>
    <source>
        <strain evidence="7">RS5133</strain>
    </source>
</reference>
<accession>A0AAV5WF12</accession>
<keyword evidence="3" id="KW-0479">Metal-binding</keyword>
<dbReference type="InterPro" id="IPR029149">
    <property type="entry name" value="Creatin/AminoP/Spt16_N"/>
</dbReference>
<dbReference type="InterPro" id="IPR052433">
    <property type="entry name" value="X-Pro_dipept-like"/>
</dbReference>
<evidence type="ECO:0000313" key="7">
    <source>
        <dbReference type="EMBL" id="GMT28527.1"/>
    </source>
</evidence>
<comment type="cofactor">
    <cofactor evidence="1">
        <name>Mn(2+)</name>
        <dbReference type="ChEBI" id="CHEBI:29035"/>
    </cofactor>
</comment>
<dbReference type="PANTHER" id="PTHR43226">
    <property type="entry name" value="XAA-PRO AMINOPEPTIDASE 3"/>
    <property type="match status" value="1"/>
</dbReference>
<dbReference type="PANTHER" id="PTHR43226:SF4">
    <property type="entry name" value="XAA-PRO AMINOPEPTIDASE 3"/>
    <property type="match status" value="1"/>
</dbReference>
<dbReference type="Gene3D" id="3.90.230.10">
    <property type="entry name" value="Creatinase/methionine aminopeptidase superfamily"/>
    <property type="match status" value="1"/>
</dbReference>
<dbReference type="AlphaFoldDB" id="A0AAV5WF12"/>
<dbReference type="GO" id="GO:0070006">
    <property type="term" value="F:metalloaminopeptidase activity"/>
    <property type="evidence" value="ECO:0007669"/>
    <property type="project" value="InterPro"/>
</dbReference>
<comment type="similarity">
    <text evidence="2">Belongs to the peptidase M24B family.</text>
</comment>
<dbReference type="SUPFAM" id="SSF53092">
    <property type="entry name" value="Creatinase/prolidase N-terminal domain"/>
    <property type="match status" value="1"/>
</dbReference>
<dbReference type="GO" id="GO:0005739">
    <property type="term" value="C:mitochondrion"/>
    <property type="evidence" value="ECO:0007669"/>
    <property type="project" value="TreeGrafter"/>
</dbReference>
<evidence type="ECO:0000256" key="5">
    <source>
        <dbReference type="ARBA" id="ARBA00023211"/>
    </source>
</evidence>
<evidence type="ECO:0000256" key="1">
    <source>
        <dbReference type="ARBA" id="ARBA00001936"/>
    </source>
</evidence>
<dbReference type="InterPro" id="IPR036005">
    <property type="entry name" value="Creatinase/aminopeptidase-like"/>
</dbReference>
<gene>
    <name evidence="7" type="ORF">PFISCL1PPCAC_19824</name>
</gene>
<comment type="caution">
    <text evidence="7">The sequence shown here is derived from an EMBL/GenBank/DDBJ whole genome shotgun (WGS) entry which is preliminary data.</text>
</comment>
<feature type="domain" description="Aminopeptidase P N-terminal" evidence="6">
    <location>
        <begin position="15"/>
        <end position="153"/>
    </location>
</feature>
<dbReference type="GO" id="GO:0030145">
    <property type="term" value="F:manganese ion binding"/>
    <property type="evidence" value="ECO:0007669"/>
    <property type="project" value="InterPro"/>
</dbReference>
<evidence type="ECO:0000313" key="8">
    <source>
        <dbReference type="Proteomes" id="UP001432322"/>
    </source>
</evidence>
<dbReference type="InterPro" id="IPR000994">
    <property type="entry name" value="Pept_M24"/>
</dbReference>
<dbReference type="InterPro" id="IPR007865">
    <property type="entry name" value="Aminopep_P_N"/>
</dbReference>
<dbReference type="Gene3D" id="3.40.350.10">
    <property type="entry name" value="Creatinase/prolidase N-terminal domain"/>
    <property type="match status" value="1"/>
</dbReference>
<dbReference type="Pfam" id="PF00557">
    <property type="entry name" value="Peptidase_M24"/>
    <property type="match status" value="1"/>
</dbReference>
<sequence>MCEMVRLSIRSMSPWSSEELIRRRNSLIEMANATTGHTDRSVILMKGVDPVMQCGVPLPTKQKSSFRYLTGCCLPSASFLLESYKGKIERTTLFYDRRTKTEQLWDGEEKSIEYMREMYCIDKIEPLSSLTSYMESFSSPSTLLLSQSSSEFPHLHEWFSRCKLHFLDPFLDRIRLVKSTSEMEAMRISAEIGSQAIVEAIKSGEKTERAFAARLELEYARSGCSSAYPPVVAGGERACTVHYLDLLHPFHGGETVLVDAGCDYEGYFSDISRVFPVNGRFSKPQRVMYDLLETVQLTLIKEAQSGDLVLNSLFSSMLHIMGEVLKEAGVFTRELTTRELERVVEEISLHHIGHYLGLSIHDSPSVDRNIEMPPGCVFTIEPGFYVRHGNELIKREFHGLGMRIEDDLLVEDGGKVSILTHNCPKSINDIEALIGTNL</sequence>
<keyword evidence="5" id="KW-0464">Manganese</keyword>
<dbReference type="SMART" id="SM01011">
    <property type="entry name" value="AMP_N"/>
    <property type="match status" value="1"/>
</dbReference>
<evidence type="ECO:0000259" key="6">
    <source>
        <dbReference type="SMART" id="SM01011"/>
    </source>
</evidence>
<evidence type="ECO:0000256" key="4">
    <source>
        <dbReference type="ARBA" id="ARBA00022801"/>
    </source>
</evidence>
<keyword evidence="4" id="KW-0378">Hydrolase</keyword>
<dbReference type="Pfam" id="PF05195">
    <property type="entry name" value="AMP_N"/>
    <property type="match status" value="1"/>
</dbReference>
<proteinExistence type="inferred from homology"/>
<evidence type="ECO:0000256" key="2">
    <source>
        <dbReference type="ARBA" id="ARBA00008766"/>
    </source>
</evidence>
<evidence type="ECO:0000256" key="3">
    <source>
        <dbReference type="ARBA" id="ARBA00022723"/>
    </source>
</evidence>
<dbReference type="EMBL" id="BTSY01000005">
    <property type="protein sequence ID" value="GMT28527.1"/>
    <property type="molecule type" value="Genomic_DNA"/>
</dbReference>
<dbReference type="SUPFAM" id="SSF55920">
    <property type="entry name" value="Creatinase/aminopeptidase"/>
    <property type="match status" value="1"/>
</dbReference>
<keyword evidence="8" id="KW-1185">Reference proteome</keyword>
<name>A0AAV5WF12_9BILA</name>